<dbReference type="AlphaFoldDB" id="A0A6A5BBL3"/>
<dbReference type="GeneID" id="68112545"/>
<reference evidence="2 3" key="1">
    <citation type="journal article" date="2019" name="Sci. Rep.">
        <title>Nanopore sequencing improves the draft genome of the human pathogenic amoeba Naegleria fowleri.</title>
        <authorList>
            <person name="Liechti N."/>
            <person name="Schurch N."/>
            <person name="Bruggmann R."/>
            <person name="Wittwer M."/>
        </authorList>
    </citation>
    <scope>NUCLEOTIDE SEQUENCE [LARGE SCALE GENOMIC DNA]</scope>
    <source>
        <strain evidence="2 3">ATCC 30894</strain>
    </source>
</reference>
<evidence type="ECO:0000256" key="1">
    <source>
        <dbReference type="SAM" id="MobiDB-lite"/>
    </source>
</evidence>
<organism evidence="2 3">
    <name type="scientific">Naegleria fowleri</name>
    <name type="common">Brain eating amoeba</name>
    <dbReference type="NCBI Taxonomy" id="5763"/>
    <lineage>
        <taxon>Eukaryota</taxon>
        <taxon>Discoba</taxon>
        <taxon>Heterolobosea</taxon>
        <taxon>Tetramitia</taxon>
        <taxon>Eutetramitia</taxon>
        <taxon>Vahlkampfiidae</taxon>
        <taxon>Naegleria</taxon>
    </lineage>
</organism>
<evidence type="ECO:0008006" key="4">
    <source>
        <dbReference type="Google" id="ProtNLM"/>
    </source>
</evidence>
<proteinExistence type="predicted"/>
<evidence type="ECO:0000313" key="3">
    <source>
        <dbReference type="Proteomes" id="UP000444721"/>
    </source>
</evidence>
<accession>A0A6A5BBL3</accession>
<dbReference type="PROSITE" id="PS51257">
    <property type="entry name" value="PROKAR_LIPOPROTEIN"/>
    <property type="match status" value="1"/>
</dbReference>
<name>A0A6A5BBL3_NAEFO</name>
<sequence length="315" mass="36127">MKRSFEQEGAPLLPTTSTGSCRKKVKPNMNHHHVDSEQPSFTSQKTSMDGILFQLDDDSFSVVFSFLHPLHDLLGSIMRTCKRFYHLTGGIALDSNSDDSHQGAKQQPLVRHLLEKKGRNCYPLYEKVSLAFKPEGCPSRYFVGKKNIHFSSDFMLRLFKIMFKCNPVKGCKYLDLGRVGDCNDVIGMTFSMKMFNFALQSGVFTGLKRLRFGDQFQIFVTHLKKNEIQVLLEWFSTLKDLEHLEVPQQDSFENHQDAAAATHSFSYLLYKTLLTHCTQLKSLKIGLNCVQSFGDLVFDSLEELHLDFFLSRREL</sequence>
<dbReference type="EMBL" id="VFQX01000044">
    <property type="protein sequence ID" value="KAF0975333.1"/>
    <property type="molecule type" value="Genomic_DNA"/>
</dbReference>
<dbReference type="VEuPathDB" id="AmoebaDB:NfTy_065400"/>
<keyword evidence="3" id="KW-1185">Reference proteome</keyword>
<protein>
    <recommendedName>
        <fullName evidence="4">F-box domain-containing protein</fullName>
    </recommendedName>
</protein>
<gene>
    <name evidence="2" type="ORF">FDP41_005327</name>
</gene>
<evidence type="ECO:0000313" key="2">
    <source>
        <dbReference type="EMBL" id="KAF0975333.1"/>
    </source>
</evidence>
<dbReference type="VEuPathDB" id="AmoebaDB:NF0015430"/>
<comment type="caution">
    <text evidence="2">The sequence shown here is derived from an EMBL/GenBank/DDBJ whole genome shotgun (WGS) entry which is preliminary data.</text>
</comment>
<dbReference type="RefSeq" id="XP_044560046.1">
    <property type="nucleotide sequence ID" value="XM_044708839.1"/>
</dbReference>
<feature type="region of interest" description="Disordered" evidence="1">
    <location>
        <begin position="1"/>
        <end position="42"/>
    </location>
</feature>
<dbReference type="Proteomes" id="UP000444721">
    <property type="component" value="Unassembled WGS sequence"/>
</dbReference>
<dbReference type="VEuPathDB" id="AmoebaDB:FDP41_005327"/>
<feature type="compositionally biased region" description="Basic residues" evidence="1">
    <location>
        <begin position="21"/>
        <end position="31"/>
    </location>
</feature>